<comment type="caution">
    <text evidence="2">The sequence shown here is derived from an EMBL/GenBank/DDBJ whole genome shotgun (WGS) entry which is preliminary data.</text>
</comment>
<reference evidence="2 3" key="1">
    <citation type="submission" date="2014-04" db="EMBL/GenBank/DDBJ databases">
        <title>A comprehensive comparison of genomes of Erythrobacter spp. strains.</title>
        <authorList>
            <person name="Zheng Q."/>
        </authorList>
    </citation>
    <scope>NUCLEOTIDE SEQUENCE [LARGE SCALE GENOMIC DNA]</scope>
    <source>
        <strain evidence="2 3">DSM 6997</strain>
    </source>
</reference>
<organism evidence="2 3">
    <name type="scientific">Erythrobacter longus</name>
    <dbReference type="NCBI Taxonomy" id="1044"/>
    <lineage>
        <taxon>Bacteria</taxon>
        <taxon>Pseudomonadati</taxon>
        <taxon>Pseudomonadota</taxon>
        <taxon>Alphaproteobacteria</taxon>
        <taxon>Sphingomonadales</taxon>
        <taxon>Erythrobacteraceae</taxon>
        <taxon>Erythrobacter/Porphyrobacter group</taxon>
        <taxon>Erythrobacter</taxon>
    </lineage>
</organism>
<dbReference type="Proteomes" id="UP000027647">
    <property type="component" value="Unassembled WGS sequence"/>
</dbReference>
<name>A0A074MBI3_ERYLO</name>
<evidence type="ECO:0000313" key="3">
    <source>
        <dbReference type="Proteomes" id="UP000027647"/>
    </source>
</evidence>
<dbReference type="AlphaFoldDB" id="A0A074MBI3"/>
<accession>A0A074MBI3</accession>
<gene>
    <name evidence="2" type="ORF">EH31_14315</name>
</gene>
<dbReference type="EMBL" id="JMIW01000006">
    <property type="protein sequence ID" value="KEO89203.1"/>
    <property type="molecule type" value="Genomic_DNA"/>
</dbReference>
<protein>
    <submittedName>
        <fullName evidence="2">Uncharacterized protein</fullName>
    </submittedName>
</protein>
<proteinExistence type="predicted"/>
<feature type="region of interest" description="Disordered" evidence="1">
    <location>
        <begin position="70"/>
        <end position="98"/>
    </location>
</feature>
<sequence>MQGPLVVTLCVIAVALVGFAALSGRLPARMGARAVLGCFVVPRNVWRAPAIASALMMQGEEPSTQVVYQAPASAVQSPRSDLPPADYDPYSGASLRRD</sequence>
<keyword evidence="3" id="KW-1185">Reference proteome</keyword>
<evidence type="ECO:0000256" key="1">
    <source>
        <dbReference type="SAM" id="MobiDB-lite"/>
    </source>
</evidence>
<evidence type="ECO:0000313" key="2">
    <source>
        <dbReference type="EMBL" id="KEO89203.1"/>
    </source>
</evidence>